<name>A0ABR3RCD9_9PLEO</name>
<protein>
    <recommendedName>
        <fullName evidence="4">Polynucleotide 5'-hydroxyl-kinase GRC3</fullName>
    </recommendedName>
    <alternativeName>
        <fullName evidence="3">Polynucleotide 5'-hydroxyl-kinase grc3</fullName>
    </alternativeName>
</protein>
<dbReference type="PANTHER" id="PTHR12755:SF3">
    <property type="entry name" value="POLYNUCLEOTIDE 5'-HYDROXYL-KINASE NOL9"/>
    <property type="match status" value="1"/>
</dbReference>
<evidence type="ECO:0000256" key="4">
    <source>
        <dbReference type="ARBA" id="ARBA00019824"/>
    </source>
</evidence>
<keyword evidence="8" id="KW-0067">ATP-binding</keyword>
<sequence length="339" mass="37040">MSAIAAARLKAQKETAPIPAKHGLQEPPPSPLADSTKSEDAKSEPEDISLIPQNFKLSTWRKTKANVLSDTPQKLTIVLDKHSTASFVGHFDVKILKGAVNINGANLGATSIGSKEREKEYRVFACSTNPIMKIRGLDRTNHVQLRSCPEPTPLADMNPLFANLWGGNAENDKGRSFTGVTESDDDPLKRALVPELTPEDWLRTIDDISATASATFLVGSSICGKSTFAKRLLNRYVTGFGKTTKPFPAVCYLDLDPSSPEYTTHGQISLTIVRELNLGPGFTHPAAVNHINGNETIAAHAIPHHDLTNYEAYFSTCAEHLFQTYQNLRLDDPLTKIPP</sequence>
<keyword evidence="5" id="KW-0808">Transferase</keyword>
<feature type="domain" description="Clp1 P-loop" evidence="10">
    <location>
        <begin position="220"/>
        <end position="326"/>
    </location>
</feature>
<dbReference type="Gene3D" id="3.40.50.300">
    <property type="entry name" value="P-loop containing nucleotide triphosphate hydrolases"/>
    <property type="match status" value="1"/>
</dbReference>
<dbReference type="EMBL" id="JAKJXO020000008">
    <property type="protein sequence ID" value="KAL1601784.1"/>
    <property type="molecule type" value="Genomic_DNA"/>
</dbReference>
<organism evidence="11 12">
    <name type="scientific">Paraconiothyrium brasiliense</name>
    <dbReference type="NCBI Taxonomy" id="300254"/>
    <lineage>
        <taxon>Eukaryota</taxon>
        <taxon>Fungi</taxon>
        <taxon>Dikarya</taxon>
        <taxon>Ascomycota</taxon>
        <taxon>Pezizomycotina</taxon>
        <taxon>Dothideomycetes</taxon>
        <taxon>Pleosporomycetidae</taxon>
        <taxon>Pleosporales</taxon>
        <taxon>Massarineae</taxon>
        <taxon>Didymosphaeriaceae</taxon>
        <taxon>Paraconiothyrium</taxon>
    </lineage>
</organism>
<accession>A0ABR3RCD9</accession>
<dbReference type="InterPro" id="IPR045116">
    <property type="entry name" value="Clp1/Grc3"/>
</dbReference>
<comment type="similarity">
    <text evidence="2">Belongs to the Clp1 family. NOL9/GRC3 subfamily.</text>
</comment>
<comment type="function">
    <text evidence="1">Polynucleotide 5'-kinase involved in rRNA processing.</text>
</comment>
<evidence type="ECO:0000313" key="11">
    <source>
        <dbReference type="EMBL" id="KAL1601784.1"/>
    </source>
</evidence>
<feature type="region of interest" description="Disordered" evidence="9">
    <location>
        <begin position="1"/>
        <end position="47"/>
    </location>
</feature>
<evidence type="ECO:0000256" key="3">
    <source>
        <dbReference type="ARBA" id="ARBA00018706"/>
    </source>
</evidence>
<feature type="compositionally biased region" description="Basic and acidic residues" evidence="9">
    <location>
        <begin position="36"/>
        <end position="45"/>
    </location>
</feature>
<evidence type="ECO:0000256" key="8">
    <source>
        <dbReference type="ARBA" id="ARBA00022840"/>
    </source>
</evidence>
<evidence type="ECO:0000256" key="1">
    <source>
        <dbReference type="ARBA" id="ARBA00003798"/>
    </source>
</evidence>
<dbReference type="Proteomes" id="UP001521785">
    <property type="component" value="Unassembled WGS sequence"/>
</dbReference>
<evidence type="ECO:0000256" key="2">
    <source>
        <dbReference type="ARBA" id="ARBA00011003"/>
    </source>
</evidence>
<dbReference type="Pfam" id="PF16575">
    <property type="entry name" value="CLP1_P"/>
    <property type="match status" value="1"/>
</dbReference>
<keyword evidence="12" id="KW-1185">Reference proteome</keyword>
<evidence type="ECO:0000256" key="9">
    <source>
        <dbReference type="SAM" id="MobiDB-lite"/>
    </source>
</evidence>
<dbReference type="PANTHER" id="PTHR12755">
    <property type="entry name" value="CLEAVAGE/POLYADENYLATION FACTOR IA SUBUNIT CLP1P"/>
    <property type="match status" value="1"/>
</dbReference>
<evidence type="ECO:0000259" key="10">
    <source>
        <dbReference type="Pfam" id="PF16575"/>
    </source>
</evidence>
<proteinExistence type="inferred from homology"/>
<keyword evidence="7" id="KW-0418">Kinase</keyword>
<dbReference type="InterPro" id="IPR027417">
    <property type="entry name" value="P-loop_NTPase"/>
</dbReference>
<evidence type="ECO:0000256" key="7">
    <source>
        <dbReference type="ARBA" id="ARBA00022777"/>
    </source>
</evidence>
<gene>
    <name evidence="11" type="primary">GRC3</name>
    <name evidence="11" type="ORF">SLS60_006699</name>
</gene>
<evidence type="ECO:0000313" key="12">
    <source>
        <dbReference type="Proteomes" id="UP001521785"/>
    </source>
</evidence>
<evidence type="ECO:0000256" key="6">
    <source>
        <dbReference type="ARBA" id="ARBA00022741"/>
    </source>
</evidence>
<comment type="caution">
    <text evidence="11">The sequence shown here is derived from an EMBL/GenBank/DDBJ whole genome shotgun (WGS) entry which is preliminary data.</text>
</comment>
<keyword evidence="6" id="KW-0547">Nucleotide-binding</keyword>
<dbReference type="InterPro" id="IPR032319">
    <property type="entry name" value="CLP1_P"/>
</dbReference>
<reference evidence="11 12" key="1">
    <citation type="submission" date="2024-02" db="EMBL/GenBank/DDBJ databases">
        <title>De novo assembly and annotation of 12 fungi associated with fruit tree decline syndrome in Ontario, Canada.</title>
        <authorList>
            <person name="Sulman M."/>
            <person name="Ellouze W."/>
            <person name="Ilyukhin E."/>
        </authorList>
    </citation>
    <scope>NUCLEOTIDE SEQUENCE [LARGE SCALE GENOMIC DNA]</scope>
    <source>
        <strain evidence="11 12">M42-189</strain>
    </source>
</reference>
<evidence type="ECO:0000256" key="5">
    <source>
        <dbReference type="ARBA" id="ARBA00022679"/>
    </source>
</evidence>